<dbReference type="STRING" id="995062.SAMN04489718_1275"/>
<evidence type="ECO:0000313" key="1">
    <source>
        <dbReference type="EMBL" id="SDQ31659.1"/>
    </source>
</evidence>
<name>A0A1H0ZWC4_9ACTN</name>
<proteinExistence type="predicted"/>
<gene>
    <name evidence="1" type="ORF">SAMN04489718_1275</name>
</gene>
<organism evidence="1 2">
    <name type="scientific">Actinopolyspora saharensis</name>
    <dbReference type="NCBI Taxonomy" id="995062"/>
    <lineage>
        <taxon>Bacteria</taxon>
        <taxon>Bacillati</taxon>
        <taxon>Actinomycetota</taxon>
        <taxon>Actinomycetes</taxon>
        <taxon>Actinopolysporales</taxon>
        <taxon>Actinopolysporaceae</taxon>
        <taxon>Actinopolyspora</taxon>
    </lineage>
</organism>
<reference evidence="2" key="1">
    <citation type="submission" date="2016-10" db="EMBL/GenBank/DDBJ databases">
        <authorList>
            <person name="Varghese N."/>
            <person name="Submissions S."/>
        </authorList>
    </citation>
    <scope>NUCLEOTIDE SEQUENCE [LARGE SCALE GENOMIC DNA]</scope>
    <source>
        <strain evidence="2">DSM 45459</strain>
    </source>
</reference>
<sequence length="264" mass="29235">MTDVDEDFVRPFDERGVTVGGDFEVAEPELHHDESYLGLVRDLAAASMNVVQGRGATVCAVLRGGPEEFWVGLAPHNQLAHRYALRISRVDGAGRTRRYHDVLWLLRDGESRRGHDRSWFEGLPVVGWLHGAPVRDSGDFPELPRLEMVQDSLRTTLLSLAGEPAPLPAEHAPRLAGFSWFDSESVRVYVTTPAEGAVLGVDLDLPAGTEVGPPVGTAAIPDLMRRLADGVPVEWRSREHRAPDEFCDRLFDLRRDTTEPTRSS</sequence>
<dbReference type="Proteomes" id="UP000199301">
    <property type="component" value="Unassembled WGS sequence"/>
</dbReference>
<protein>
    <submittedName>
        <fullName evidence="1">Uncharacterized protein</fullName>
    </submittedName>
</protein>
<dbReference type="AlphaFoldDB" id="A0A1H0ZWC4"/>
<dbReference type="EMBL" id="FNKO01000001">
    <property type="protein sequence ID" value="SDQ31659.1"/>
    <property type="molecule type" value="Genomic_DNA"/>
</dbReference>
<keyword evidence="2" id="KW-1185">Reference proteome</keyword>
<evidence type="ECO:0000313" key="2">
    <source>
        <dbReference type="Proteomes" id="UP000199301"/>
    </source>
</evidence>
<accession>A0A1H0ZWC4</accession>